<dbReference type="Proteomes" id="UP000797356">
    <property type="component" value="Chromosome 1"/>
</dbReference>
<proteinExistence type="predicted"/>
<evidence type="ECO:0000313" key="3">
    <source>
        <dbReference type="Proteomes" id="UP000797356"/>
    </source>
</evidence>
<evidence type="ECO:0000256" key="1">
    <source>
        <dbReference type="SAM" id="MobiDB-lite"/>
    </source>
</evidence>
<protein>
    <submittedName>
        <fullName evidence="2">Protein YELLOW LEAF 1, choloroplastic</fullName>
    </submittedName>
</protein>
<dbReference type="GO" id="GO:0010027">
    <property type="term" value="P:thylakoid membrane organization"/>
    <property type="evidence" value="ECO:0007669"/>
    <property type="project" value="TreeGrafter"/>
</dbReference>
<keyword evidence="3" id="KW-1185">Reference proteome</keyword>
<dbReference type="OrthoDB" id="759910at2759"/>
<organism evidence="2 3">
    <name type="scientific">Cocos nucifera</name>
    <name type="common">Coconut palm</name>
    <dbReference type="NCBI Taxonomy" id="13894"/>
    <lineage>
        <taxon>Eukaryota</taxon>
        <taxon>Viridiplantae</taxon>
        <taxon>Streptophyta</taxon>
        <taxon>Embryophyta</taxon>
        <taxon>Tracheophyta</taxon>
        <taxon>Spermatophyta</taxon>
        <taxon>Magnoliopsida</taxon>
        <taxon>Liliopsida</taxon>
        <taxon>Arecaceae</taxon>
        <taxon>Arecoideae</taxon>
        <taxon>Cocoseae</taxon>
        <taxon>Attaleinae</taxon>
        <taxon>Cocos</taxon>
    </lineage>
</organism>
<dbReference type="InterPro" id="IPR040299">
    <property type="entry name" value="RF2K-like"/>
</dbReference>
<dbReference type="GO" id="GO:0009658">
    <property type="term" value="P:chloroplast organization"/>
    <property type="evidence" value="ECO:0007669"/>
    <property type="project" value="TreeGrafter"/>
</dbReference>
<gene>
    <name evidence="2" type="ORF">COCNU_01G011000</name>
</gene>
<feature type="region of interest" description="Disordered" evidence="1">
    <location>
        <begin position="103"/>
        <end position="124"/>
    </location>
</feature>
<comment type="caution">
    <text evidence="2">The sequence shown here is derived from an EMBL/GenBank/DDBJ whole genome shotgun (WGS) entry which is preliminary data.</text>
</comment>
<dbReference type="PANTHER" id="PTHR34938">
    <property type="entry name" value="PROTEIN FERTILITY RESTORER RF2, MITOCHONDRIAL"/>
    <property type="match status" value="1"/>
</dbReference>
<name>A0A8K0HV53_COCNU</name>
<dbReference type="AlphaFoldDB" id="A0A8K0HV53"/>
<dbReference type="EMBL" id="CM017872">
    <property type="protein sequence ID" value="KAG1327166.1"/>
    <property type="molecule type" value="Genomic_DNA"/>
</dbReference>
<evidence type="ECO:0000313" key="2">
    <source>
        <dbReference type="EMBL" id="KAG1327166.1"/>
    </source>
</evidence>
<feature type="compositionally biased region" description="Gly residues" evidence="1">
    <location>
        <begin position="108"/>
        <end position="124"/>
    </location>
</feature>
<reference evidence="2" key="2">
    <citation type="submission" date="2019-07" db="EMBL/GenBank/DDBJ databases">
        <authorList>
            <person name="Yang Y."/>
            <person name="Bocs S."/>
            <person name="Baudouin L."/>
        </authorList>
    </citation>
    <scope>NUCLEOTIDE SEQUENCE</scope>
    <source>
        <tissue evidence="2">Spear leaf of Hainan Tall coconut</tissue>
    </source>
</reference>
<reference evidence="2" key="1">
    <citation type="journal article" date="2017" name="Gigascience">
        <title>The genome draft of coconut (Cocos nucifera).</title>
        <authorList>
            <person name="Xiao Y."/>
            <person name="Xu P."/>
            <person name="Fan H."/>
            <person name="Baudouin L."/>
            <person name="Xia W."/>
            <person name="Bocs S."/>
            <person name="Xu J."/>
            <person name="Li Q."/>
            <person name="Guo A."/>
            <person name="Zhou L."/>
            <person name="Li J."/>
            <person name="Wu Y."/>
            <person name="Ma Z."/>
            <person name="Armero A."/>
            <person name="Issali A.E."/>
            <person name="Liu N."/>
            <person name="Peng M."/>
            <person name="Yang Y."/>
        </authorList>
    </citation>
    <scope>NUCLEOTIDE SEQUENCE</scope>
    <source>
        <tissue evidence="2">Spear leaf of Hainan Tall coconut</tissue>
    </source>
</reference>
<accession>A0A8K0HV53</accession>
<dbReference type="GO" id="GO:0009507">
    <property type="term" value="C:chloroplast"/>
    <property type="evidence" value="ECO:0007669"/>
    <property type="project" value="TreeGrafter"/>
</dbReference>
<sequence>MMQSLSATVASPTVCLPAFTTSSKRPLGNRRIQHTPYGLRLPATQSQPFQQKWTISFARRLPSTARICAASLNASCAAAQTQTVQRQSSTICVNPVKGKEKLPKLDDGGTGFPPGNDGGGGGGGGGGHKWSGGFYFFAFLVFLDYLKDLESKEPSRHRDE</sequence>
<dbReference type="PANTHER" id="PTHR34938:SF1">
    <property type="entry name" value="PROTEIN FERTILITY RESTORER RF2, MITOCHONDRIAL"/>
    <property type="match status" value="1"/>
</dbReference>